<protein>
    <submittedName>
        <fullName evidence="1">Uncharacterized protein</fullName>
    </submittedName>
</protein>
<accession>A0A3D8K2A1</accession>
<evidence type="ECO:0000313" key="1">
    <source>
        <dbReference type="EMBL" id="RDU98994.1"/>
    </source>
</evidence>
<dbReference type="Proteomes" id="UP000256838">
    <property type="component" value="Unassembled WGS sequence"/>
</dbReference>
<name>A0A3D8K2A1_9BURK</name>
<proteinExistence type="predicted"/>
<dbReference type="AlphaFoldDB" id="A0A3D8K2A1"/>
<dbReference type="EMBL" id="QRGA01000006">
    <property type="protein sequence ID" value="RDU98994.1"/>
    <property type="molecule type" value="Genomic_DNA"/>
</dbReference>
<keyword evidence="2" id="KW-1185">Reference proteome</keyword>
<gene>
    <name evidence="1" type="ORF">DWV00_12205</name>
</gene>
<sequence length="349" mass="35880">MTQHDYMKRAAYIAAFTAIFQLSACGGGGGGSSASSTPAPTLSAAQQNYENVVLSGNGGAHYVLGALSFTTNNSGGFTINAGSYFYTQDASLSASPAVAGTQRLTTGTSMLSASLAVPTVSPQRYVVNGAIVAGTIPATVQISYSGANVVETYLASDGQTPVETFQGTSYTSVPLAGAIANSPAELLTDTALSVITNTINGQSLYNKQSTWQPNAAYIKETRNYVGDTAFTGDCTAPATTGTSVTPCNSTASTLEGFFPFAMDNKTYNLTDGQIVTLAGARAWVSNAALSTATTEYRVFYQMNGHINSGALVRNGTPIAILPAGGTTPQNFQIFLNGAAAQSIKAAVTF</sequence>
<evidence type="ECO:0000313" key="2">
    <source>
        <dbReference type="Proteomes" id="UP000256838"/>
    </source>
</evidence>
<comment type="caution">
    <text evidence="1">The sequence shown here is derived from an EMBL/GenBank/DDBJ whole genome shotgun (WGS) entry which is preliminary data.</text>
</comment>
<reference evidence="1 2" key="1">
    <citation type="submission" date="2018-08" db="EMBL/GenBank/DDBJ databases">
        <title>Paraburkholderia sp. DHOM06 isolated from forest soil.</title>
        <authorList>
            <person name="Gao Z.-H."/>
            <person name="Qiu L.-H."/>
        </authorList>
    </citation>
    <scope>NUCLEOTIDE SEQUENCE [LARGE SCALE GENOMIC DNA]</scope>
    <source>
        <strain evidence="1 2">DHOM06</strain>
    </source>
</reference>
<organism evidence="1 2">
    <name type="scientific">Trinickia dinghuensis</name>
    <dbReference type="NCBI Taxonomy" id="2291023"/>
    <lineage>
        <taxon>Bacteria</taxon>
        <taxon>Pseudomonadati</taxon>
        <taxon>Pseudomonadota</taxon>
        <taxon>Betaproteobacteria</taxon>
        <taxon>Burkholderiales</taxon>
        <taxon>Burkholderiaceae</taxon>
        <taxon>Trinickia</taxon>
    </lineage>
</organism>
<dbReference type="OrthoDB" id="9084301at2"/>